<feature type="non-terminal residue" evidence="1">
    <location>
        <position position="1"/>
    </location>
</feature>
<sequence>YSVSRSNSVRLLFHPKISMFVKILDKRGMLTYFVCEFVRLSASKTTQYANMQRSSLKTAFTCSSSSSSEKEPHSWTGSI</sequence>
<feature type="non-terminal residue" evidence="1">
    <location>
        <position position="79"/>
    </location>
</feature>
<accession>A0A9W7T8X5</accession>
<dbReference type="AlphaFoldDB" id="A0A9W7T8X5"/>
<name>A0A9W7T8X5_TRIRA</name>
<comment type="caution">
    <text evidence="1">The sequence shown here is derived from an EMBL/GenBank/DDBJ whole genome shotgun (WGS) entry which is preliminary data.</text>
</comment>
<evidence type="ECO:0000313" key="1">
    <source>
        <dbReference type="EMBL" id="KAI7793948.1"/>
    </source>
</evidence>
<reference evidence="1" key="1">
    <citation type="submission" date="2021-02" db="EMBL/GenBank/DDBJ databases">
        <title>Comparative genomics reveals that relaxation of natural selection precedes convergent phenotypic evolution of cavefish.</title>
        <authorList>
            <person name="Peng Z."/>
        </authorList>
    </citation>
    <scope>NUCLEOTIDE SEQUENCE</scope>
    <source>
        <tissue evidence="1">Muscle</tissue>
    </source>
</reference>
<evidence type="ECO:0000313" key="2">
    <source>
        <dbReference type="Proteomes" id="UP001059041"/>
    </source>
</evidence>
<protein>
    <submittedName>
        <fullName evidence="1">Uncharacterized protein</fullName>
    </submittedName>
</protein>
<dbReference type="Proteomes" id="UP001059041">
    <property type="component" value="Linkage Group LG21"/>
</dbReference>
<gene>
    <name evidence="1" type="ORF">IRJ41_011530</name>
</gene>
<keyword evidence="2" id="KW-1185">Reference proteome</keyword>
<dbReference type="EMBL" id="JAFHDT010000021">
    <property type="protein sequence ID" value="KAI7793948.1"/>
    <property type="molecule type" value="Genomic_DNA"/>
</dbReference>
<organism evidence="1 2">
    <name type="scientific">Triplophysa rosa</name>
    <name type="common">Cave loach</name>
    <dbReference type="NCBI Taxonomy" id="992332"/>
    <lineage>
        <taxon>Eukaryota</taxon>
        <taxon>Metazoa</taxon>
        <taxon>Chordata</taxon>
        <taxon>Craniata</taxon>
        <taxon>Vertebrata</taxon>
        <taxon>Euteleostomi</taxon>
        <taxon>Actinopterygii</taxon>
        <taxon>Neopterygii</taxon>
        <taxon>Teleostei</taxon>
        <taxon>Ostariophysi</taxon>
        <taxon>Cypriniformes</taxon>
        <taxon>Nemacheilidae</taxon>
        <taxon>Triplophysa</taxon>
    </lineage>
</organism>
<proteinExistence type="predicted"/>